<sequence>MIIELPISWQKSSYQPHLIALIDSKGKWIADVPSEEIAVTIISALENSMRKQVIPEGKIEEKLELKEKSSKPVSPKKSPLRLNQRR</sequence>
<dbReference type="AlphaFoldDB" id="B3DVP8"/>
<proteinExistence type="predicted"/>
<dbReference type="eggNOG" id="ENOG5031U2B">
    <property type="taxonomic scope" value="Bacteria"/>
</dbReference>
<name>B3DVP8_METI4</name>
<dbReference type="KEGG" id="min:Minf_1347"/>
<dbReference type="Proteomes" id="UP000009149">
    <property type="component" value="Chromosome"/>
</dbReference>
<dbReference type="OrthoDB" id="198488at2"/>
<reference evidence="2 3" key="1">
    <citation type="journal article" date="2008" name="Biol. Direct">
        <title>Complete genome sequence of the extremely acidophilic methanotroph isolate V4, Methylacidiphilum infernorum, a representative of the bacterial phylum Verrucomicrobia.</title>
        <authorList>
            <person name="Hou S."/>
            <person name="Makarova K.S."/>
            <person name="Saw J.H."/>
            <person name="Senin P."/>
            <person name="Ly B.V."/>
            <person name="Zhou Z."/>
            <person name="Ren Y."/>
            <person name="Wang J."/>
            <person name="Galperin M.Y."/>
            <person name="Omelchenko M.V."/>
            <person name="Wolf Y.I."/>
            <person name="Yutin N."/>
            <person name="Koonin E.V."/>
            <person name="Stott M.B."/>
            <person name="Mountain B.W."/>
            <person name="Crowe M.A."/>
            <person name="Smirnova A.V."/>
            <person name="Dunfield P.F."/>
            <person name="Feng L."/>
            <person name="Wang L."/>
            <person name="Alam M."/>
        </authorList>
    </citation>
    <scope>NUCLEOTIDE SEQUENCE [LARGE SCALE GENOMIC DNA]</scope>
    <source>
        <strain evidence="3">Isolate V4</strain>
    </source>
</reference>
<feature type="region of interest" description="Disordered" evidence="1">
    <location>
        <begin position="64"/>
        <end position="86"/>
    </location>
</feature>
<organism evidence="2 3">
    <name type="scientific">Methylacidiphilum infernorum (isolate V4)</name>
    <name type="common">Methylokorus infernorum (strain V4)</name>
    <dbReference type="NCBI Taxonomy" id="481448"/>
    <lineage>
        <taxon>Bacteria</taxon>
        <taxon>Pseudomonadati</taxon>
        <taxon>Verrucomicrobiota</taxon>
        <taxon>Methylacidiphilae</taxon>
        <taxon>Methylacidiphilales</taxon>
        <taxon>Methylacidiphilaceae</taxon>
        <taxon>Methylacidiphilum (ex Ratnadevi et al. 2023)</taxon>
    </lineage>
</organism>
<evidence type="ECO:0000313" key="2">
    <source>
        <dbReference type="EMBL" id="ACD83401.1"/>
    </source>
</evidence>
<feature type="compositionally biased region" description="Low complexity" evidence="1">
    <location>
        <begin position="71"/>
        <end position="86"/>
    </location>
</feature>
<protein>
    <submittedName>
        <fullName evidence="2">Uncharacterized protein</fullName>
    </submittedName>
</protein>
<dbReference type="RefSeq" id="WP_012463683.1">
    <property type="nucleotide sequence ID" value="NC_010794.1"/>
</dbReference>
<dbReference type="HOGENOM" id="CLU_2494321_0_0_0"/>
<accession>B3DVP8</accession>
<gene>
    <name evidence="2" type="ordered locus">Minf_1347</name>
</gene>
<evidence type="ECO:0000313" key="3">
    <source>
        <dbReference type="Proteomes" id="UP000009149"/>
    </source>
</evidence>
<evidence type="ECO:0000256" key="1">
    <source>
        <dbReference type="SAM" id="MobiDB-lite"/>
    </source>
</evidence>
<dbReference type="EMBL" id="CP000975">
    <property type="protein sequence ID" value="ACD83401.1"/>
    <property type="molecule type" value="Genomic_DNA"/>
</dbReference>